<comment type="caution">
    <text evidence="3">The sequence shown here is derived from an EMBL/GenBank/DDBJ whole genome shotgun (WGS) entry which is preliminary data.</text>
</comment>
<gene>
    <name evidence="2" type="ORF">FEK34_26690</name>
    <name evidence="3" type="ORF">FEK35_13590</name>
</gene>
<proteinExistence type="predicted"/>
<reference evidence="4 5" key="1">
    <citation type="submission" date="2019-05" db="EMBL/GenBank/DDBJ databases">
        <title>Genomes sequences of two Nocardia cyriacigeorgica environmental isolates, type strains Nocardia asteroides ATCC 19247 and Nocardia cyriacigeorgica DSM 44484.</title>
        <authorList>
            <person name="Vautrin F."/>
            <person name="Bergeron E."/>
            <person name="Dubost A."/>
            <person name="Abrouk D."/>
            <person name="Rodriguez Nava V."/>
            <person name="Pujic P."/>
        </authorList>
    </citation>
    <scope>NUCLEOTIDE SEQUENCE [LARGE SCALE GENOMIC DNA]</scope>
    <source>
        <strain evidence="3 5">EML 1456</strain>
        <strain evidence="2 4">EML 446</strain>
    </source>
</reference>
<feature type="domain" description="GIY-YIG" evidence="1">
    <location>
        <begin position="52"/>
        <end position="127"/>
    </location>
</feature>
<dbReference type="InterPro" id="IPR035901">
    <property type="entry name" value="GIY-YIG_endonuc_sf"/>
</dbReference>
<evidence type="ECO:0000313" key="5">
    <source>
        <dbReference type="Proteomes" id="UP000308349"/>
    </source>
</evidence>
<dbReference type="AlphaFoldDB" id="A0A5R8PDD6"/>
<dbReference type="SUPFAM" id="SSF82771">
    <property type="entry name" value="GIY-YIG endonuclease"/>
    <property type="match status" value="1"/>
</dbReference>
<evidence type="ECO:0000313" key="3">
    <source>
        <dbReference type="EMBL" id="TLG10231.1"/>
    </source>
</evidence>
<dbReference type="InterPro" id="IPR000305">
    <property type="entry name" value="GIY-YIG_endonuc"/>
</dbReference>
<dbReference type="EMBL" id="VBUT01000012">
    <property type="protein sequence ID" value="TLF73679.1"/>
    <property type="molecule type" value="Genomic_DNA"/>
</dbReference>
<dbReference type="Proteomes" id="UP000308349">
    <property type="component" value="Unassembled WGS sequence"/>
</dbReference>
<evidence type="ECO:0000259" key="1">
    <source>
        <dbReference type="PROSITE" id="PS50164"/>
    </source>
</evidence>
<dbReference type="RefSeq" id="WP_138452210.1">
    <property type="nucleotide sequence ID" value="NZ_JADLSC010000006.1"/>
</dbReference>
<evidence type="ECO:0000313" key="2">
    <source>
        <dbReference type="EMBL" id="TLF73679.1"/>
    </source>
</evidence>
<sequence length="282" mass="31055">MNRSAAWAGAGTHHGDFRLSITKALGDQLADALAALVAIPLTEENLNAGVDERPGVYQLYLDGEFVYVGKADKSLRDRLSQHLRKISGRRDIDLTRVTFSCLYVAEDFSALAPEQLLISHYKGKGGVPWNHNGFGNKDPGRQRDTTTLKDGHFDVKFPIDLDVPVLGLRTGKVTLDSFLKTLKSGLPYVFRYAVPPRSKLESLDVARADLTAHEAFRLVSATLPPSWQITALMGYVIMYEETQDYTSAWRYYRAGDVIHATPVSLPEEAGGVDALDFGEAAV</sequence>
<dbReference type="Pfam" id="PF01541">
    <property type="entry name" value="GIY-YIG"/>
    <property type="match status" value="1"/>
</dbReference>
<dbReference type="CDD" id="cd00719">
    <property type="entry name" value="GIY-YIG_SF"/>
    <property type="match status" value="1"/>
</dbReference>
<dbReference type="Gene3D" id="3.40.1440.10">
    <property type="entry name" value="GIY-YIG endonuclease"/>
    <property type="match status" value="1"/>
</dbReference>
<accession>A0A5R8PDD6</accession>
<dbReference type="EMBL" id="VBUU01000012">
    <property type="protein sequence ID" value="TLG10231.1"/>
    <property type="molecule type" value="Genomic_DNA"/>
</dbReference>
<protein>
    <submittedName>
        <fullName evidence="3">GIY-YIG nuclease family protein</fullName>
    </submittedName>
</protein>
<dbReference type="OrthoDB" id="3352419at2"/>
<dbReference type="Proteomes" id="UP000306378">
    <property type="component" value="Unassembled WGS sequence"/>
</dbReference>
<organism evidence="3 5">
    <name type="scientific">Nocardia cyriacigeorgica</name>
    <dbReference type="NCBI Taxonomy" id="135487"/>
    <lineage>
        <taxon>Bacteria</taxon>
        <taxon>Bacillati</taxon>
        <taxon>Actinomycetota</taxon>
        <taxon>Actinomycetes</taxon>
        <taxon>Mycobacteriales</taxon>
        <taxon>Nocardiaceae</taxon>
        <taxon>Nocardia</taxon>
    </lineage>
</organism>
<evidence type="ECO:0000313" key="4">
    <source>
        <dbReference type="Proteomes" id="UP000306378"/>
    </source>
</evidence>
<name>A0A5R8PDD6_9NOCA</name>
<dbReference type="PROSITE" id="PS50164">
    <property type="entry name" value="GIY_YIG"/>
    <property type="match status" value="1"/>
</dbReference>